<dbReference type="PROSITE" id="PS51318">
    <property type="entry name" value="TAT"/>
    <property type="match status" value="1"/>
</dbReference>
<dbReference type="GO" id="GO:0016787">
    <property type="term" value="F:hydrolase activity"/>
    <property type="evidence" value="ECO:0007669"/>
    <property type="project" value="UniProtKB-KW"/>
</dbReference>
<dbReference type="Pfam" id="PF00756">
    <property type="entry name" value="Esterase"/>
    <property type="match status" value="1"/>
</dbReference>
<proteinExistence type="inferred from homology"/>
<evidence type="ECO:0000256" key="5">
    <source>
        <dbReference type="ARBA" id="ARBA00013244"/>
    </source>
</evidence>
<dbReference type="EMBL" id="CP038026">
    <property type="protein sequence ID" value="QBQ35133.1"/>
    <property type="molecule type" value="Genomic_DNA"/>
</dbReference>
<dbReference type="InterPro" id="IPR006311">
    <property type="entry name" value="TAT_signal"/>
</dbReference>
<name>A0ABX5S480_9BURK</name>
<keyword evidence="6 10" id="KW-0378">Hydrolase</keyword>
<comment type="catalytic activity">
    <reaction evidence="1">
        <text>2 alpha,alpha'-trehalose 6-mycolate = alpha,alpha'-trehalose 6,6'-bismycolate + alpha,alpha-trehalose</text>
        <dbReference type="Rhea" id="RHEA:23472"/>
        <dbReference type="ChEBI" id="CHEBI:16551"/>
        <dbReference type="ChEBI" id="CHEBI:18195"/>
        <dbReference type="ChEBI" id="CHEBI:18234"/>
        <dbReference type="EC" id="2.3.1.122"/>
    </reaction>
</comment>
<evidence type="ECO:0000256" key="2">
    <source>
        <dbReference type="ARBA" id="ARBA00005622"/>
    </source>
</evidence>
<evidence type="ECO:0000256" key="8">
    <source>
        <dbReference type="ARBA" id="ARBA00048109"/>
    </source>
</evidence>
<evidence type="ECO:0000256" key="3">
    <source>
        <dbReference type="ARBA" id="ARBA00005874"/>
    </source>
</evidence>
<dbReference type="RefSeq" id="WP_134383360.1">
    <property type="nucleotide sequence ID" value="NZ_BMWW01000009.1"/>
</dbReference>
<dbReference type="Gene3D" id="3.40.50.1820">
    <property type="entry name" value="alpha/beta hydrolase"/>
    <property type="match status" value="1"/>
</dbReference>
<keyword evidence="11" id="KW-1185">Reference proteome</keyword>
<comment type="similarity">
    <text evidence="2">Belongs to the esterase D family.</text>
</comment>
<dbReference type="EC" id="2.3.1.20" evidence="5"/>
<gene>
    <name evidence="10" type="ORF">E1742_02315</name>
</gene>
<evidence type="ECO:0000256" key="7">
    <source>
        <dbReference type="ARBA" id="ARBA00032572"/>
    </source>
</evidence>
<protein>
    <recommendedName>
        <fullName evidence="7">Acyl-CoA:diacylglycerol acyltransferase</fullName>
        <ecNumber evidence="4">2.3.1.122</ecNumber>
        <ecNumber evidence="5">2.3.1.20</ecNumber>
    </recommendedName>
</protein>
<feature type="signal peptide" evidence="9">
    <location>
        <begin position="1"/>
        <end position="29"/>
    </location>
</feature>
<feature type="chain" id="PRO_5047348391" description="Acyl-CoA:diacylglycerol acyltransferase" evidence="9">
    <location>
        <begin position="30"/>
        <end position="308"/>
    </location>
</feature>
<comment type="catalytic activity">
    <reaction evidence="8">
        <text>an acyl-CoA + a 1,2-diacyl-sn-glycerol = a triacyl-sn-glycerol + CoA</text>
        <dbReference type="Rhea" id="RHEA:10868"/>
        <dbReference type="ChEBI" id="CHEBI:17815"/>
        <dbReference type="ChEBI" id="CHEBI:57287"/>
        <dbReference type="ChEBI" id="CHEBI:58342"/>
        <dbReference type="ChEBI" id="CHEBI:64615"/>
        <dbReference type="EC" id="2.3.1.20"/>
    </reaction>
</comment>
<keyword evidence="9" id="KW-0732">Signal</keyword>
<dbReference type="InterPro" id="IPR000801">
    <property type="entry name" value="Esterase-like"/>
</dbReference>
<evidence type="ECO:0000256" key="4">
    <source>
        <dbReference type="ARBA" id="ARBA00012820"/>
    </source>
</evidence>
<dbReference type="InterPro" id="IPR052558">
    <property type="entry name" value="Siderophore_Hydrolase_D"/>
</dbReference>
<dbReference type="SUPFAM" id="SSF53474">
    <property type="entry name" value="alpha/beta-Hydrolases"/>
    <property type="match status" value="1"/>
</dbReference>
<sequence length="308" mass="32949">MSLPSGTTRRRVLGAGLALGTLALAPARAASGWQPAGLQQARQRDIASALTGGHYRILVSVPDGPRPDRGHPVLYALDGNATFPSLALMARMVGWRAGLTGQDQPVVVGIGYARERDYDPARGRDYTPPGAAAAGNEGGADRFLDFIERELKPLIRGLAPIDKARQALFGHSYGGLCVLHALFTRPASFQTYLAASPSIWYGERVVLQGIEGFRQRVATLPDKPSLMLTVGELERGTIKPGAPGNPDPRAAQRRMVEEADELAARLRQMPGALARVQYHLLAHENHGSAMFPAMARGLEFFVGGGTSV</sequence>
<dbReference type="PANTHER" id="PTHR40841:SF2">
    <property type="entry name" value="SIDEROPHORE-DEGRADING ESTERASE (EUROFUNG)"/>
    <property type="match status" value="1"/>
</dbReference>
<organism evidence="10 11">
    <name type="scientific">Pseudoduganella plicata</name>
    <dbReference type="NCBI Taxonomy" id="321984"/>
    <lineage>
        <taxon>Bacteria</taxon>
        <taxon>Pseudomonadati</taxon>
        <taxon>Pseudomonadota</taxon>
        <taxon>Betaproteobacteria</taxon>
        <taxon>Burkholderiales</taxon>
        <taxon>Oxalobacteraceae</taxon>
        <taxon>Telluria group</taxon>
        <taxon>Pseudoduganella</taxon>
    </lineage>
</organism>
<dbReference type="Proteomes" id="UP000294359">
    <property type="component" value="Chromosome"/>
</dbReference>
<evidence type="ECO:0000313" key="11">
    <source>
        <dbReference type="Proteomes" id="UP000294359"/>
    </source>
</evidence>
<evidence type="ECO:0000256" key="6">
    <source>
        <dbReference type="ARBA" id="ARBA00022801"/>
    </source>
</evidence>
<evidence type="ECO:0000256" key="9">
    <source>
        <dbReference type="SAM" id="SignalP"/>
    </source>
</evidence>
<evidence type="ECO:0000256" key="1">
    <source>
        <dbReference type="ARBA" id="ARBA00000697"/>
    </source>
</evidence>
<evidence type="ECO:0000313" key="10">
    <source>
        <dbReference type="EMBL" id="QBQ35133.1"/>
    </source>
</evidence>
<dbReference type="InterPro" id="IPR029058">
    <property type="entry name" value="AB_hydrolase_fold"/>
</dbReference>
<dbReference type="PANTHER" id="PTHR40841">
    <property type="entry name" value="SIDEROPHORE TRIACETYLFUSARININE C ESTERASE"/>
    <property type="match status" value="1"/>
</dbReference>
<comment type="similarity">
    <text evidence="3">Belongs to the mycobacterial A85 antigen family.</text>
</comment>
<accession>A0ABX5S480</accession>
<reference evidence="10 11" key="1">
    <citation type="submission" date="2019-03" db="EMBL/GenBank/DDBJ databases">
        <title>Draft Genome Sequences of Six Type Strains of the Genus Massilia.</title>
        <authorList>
            <person name="Miess H."/>
            <person name="Frediansyhah A."/>
            <person name="Gross H."/>
        </authorList>
    </citation>
    <scope>NUCLEOTIDE SEQUENCE [LARGE SCALE GENOMIC DNA]</scope>
    <source>
        <strain evidence="10 11">DSM 17505</strain>
    </source>
</reference>
<dbReference type="EC" id="2.3.1.122" evidence="4"/>